<reference evidence="1 2" key="1">
    <citation type="submission" date="2020-03" db="EMBL/GenBank/DDBJ databases">
        <title>Genomic Encyclopedia of Type Strains, Phase IV (KMG-IV): sequencing the most valuable type-strain genomes for metagenomic binning, comparative biology and taxonomic classification.</title>
        <authorList>
            <person name="Goeker M."/>
        </authorList>
    </citation>
    <scope>NUCLEOTIDE SEQUENCE [LARGE SCALE GENOMIC DNA]</scope>
    <source>
        <strain evidence="1 2">DSM 105722</strain>
    </source>
</reference>
<organism evidence="1 2">
    <name type="scientific">Butyricimonas paravirosa</name>
    <dbReference type="NCBI Taxonomy" id="1472417"/>
    <lineage>
        <taxon>Bacteria</taxon>
        <taxon>Pseudomonadati</taxon>
        <taxon>Bacteroidota</taxon>
        <taxon>Bacteroidia</taxon>
        <taxon>Bacteroidales</taxon>
        <taxon>Odoribacteraceae</taxon>
        <taxon>Butyricimonas</taxon>
    </lineage>
</organism>
<dbReference type="EMBL" id="JAATLI010000007">
    <property type="protein sequence ID" value="NJC18564.1"/>
    <property type="molecule type" value="Genomic_DNA"/>
</dbReference>
<sequence>MRRHSREEDFRMLFLVLSKEIRELKRGLQGDSWEFVLSRIEDIEKELDLMLTFLQVEEDKKA</sequence>
<comment type="caution">
    <text evidence="1">The sequence shown here is derived from an EMBL/GenBank/DDBJ whole genome shotgun (WGS) entry which is preliminary data.</text>
</comment>
<name>A0A7X5YD64_9BACT</name>
<dbReference type="Proteomes" id="UP000576368">
    <property type="component" value="Unassembled WGS sequence"/>
</dbReference>
<evidence type="ECO:0000313" key="1">
    <source>
        <dbReference type="EMBL" id="NJC18564.1"/>
    </source>
</evidence>
<protein>
    <submittedName>
        <fullName evidence="1">Uncharacterized protein</fullName>
    </submittedName>
</protein>
<accession>A0A7X5YD64</accession>
<evidence type="ECO:0000313" key="2">
    <source>
        <dbReference type="Proteomes" id="UP000576368"/>
    </source>
</evidence>
<gene>
    <name evidence="1" type="ORF">GGR15_002191</name>
</gene>
<proteinExistence type="predicted"/>
<dbReference type="AlphaFoldDB" id="A0A7X5YD64"/>